<dbReference type="EMBL" id="JAJNDB010000007">
    <property type="protein sequence ID" value="MCD2197158.1"/>
    <property type="molecule type" value="Genomic_DNA"/>
</dbReference>
<feature type="transmembrane region" description="Helical" evidence="6">
    <location>
        <begin position="278"/>
        <end position="301"/>
    </location>
</feature>
<dbReference type="InterPro" id="IPR051784">
    <property type="entry name" value="Nod_factor_ABC_transporter"/>
</dbReference>
<comment type="similarity">
    <text evidence="6">Belongs to the ABC-2 integral membrane protein family.</text>
</comment>
<feature type="transmembrane region" description="Helical" evidence="6">
    <location>
        <begin position="179"/>
        <end position="198"/>
    </location>
</feature>
<evidence type="ECO:0000256" key="6">
    <source>
        <dbReference type="RuleBase" id="RU361157"/>
    </source>
</evidence>
<keyword evidence="9" id="KW-1185">Reference proteome</keyword>
<keyword evidence="2 6" id="KW-0812">Transmembrane</keyword>
<keyword evidence="6" id="KW-0813">Transport</keyword>
<dbReference type="Pfam" id="PF01061">
    <property type="entry name" value="ABC2_membrane"/>
    <property type="match status" value="1"/>
</dbReference>
<evidence type="ECO:0000313" key="9">
    <source>
        <dbReference type="Proteomes" id="UP001199469"/>
    </source>
</evidence>
<dbReference type="InterPro" id="IPR000412">
    <property type="entry name" value="ABC_2_transport"/>
</dbReference>
<evidence type="ECO:0000256" key="3">
    <source>
        <dbReference type="ARBA" id="ARBA00022989"/>
    </source>
</evidence>
<evidence type="ECO:0000256" key="4">
    <source>
        <dbReference type="ARBA" id="ARBA00023136"/>
    </source>
</evidence>
<dbReference type="PANTHER" id="PTHR43229:SF2">
    <property type="entry name" value="NODULATION PROTEIN J"/>
    <property type="match status" value="1"/>
</dbReference>
<gene>
    <name evidence="8" type="ORF">LQ327_27680</name>
</gene>
<feature type="transmembrane region" description="Helical" evidence="6">
    <location>
        <begin position="142"/>
        <end position="167"/>
    </location>
</feature>
<dbReference type="RefSeq" id="WP_230739033.1">
    <property type="nucleotide sequence ID" value="NZ_JAJNDB010000007.1"/>
</dbReference>
<feature type="domain" description="ABC transmembrane type-2" evidence="7">
    <location>
        <begin position="59"/>
        <end position="307"/>
    </location>
</feature>
<feature type="transmembrane region" description="Helical" evidence="6">
    <location>
        <begin position="210"/>
        <end position="229"/>
    </location>
</feature>
<evidence type="ECO:0000256" key="1">
    <source>
        <dbReference type="ARBA" id="ARBA00004141"/>
    </source>
</evidence>
<dbReference type="PRINTS" id="PR00164">
    <property type="entry name" value="ABC2TRNSPORT"/>
</dbReference>
<keyword evidence="3 6" id="KW-1133">Transmembrane helix</keyword>
<organism evidence="8 9">
    <name type="scientific">Actinomycetospora endophytica</name>
    <dbReference type="NCBI Taxonomy" id="2291215"/>
    <lineage>
        <taxon>Bacteria</taxon>
        <taxon>Bacillati</taxon>
        <taxon>Actinomycetota</taxon>
        <taxon>Actinomycetes</taxon>
        <taxon>Pseudonocardiales</taxon>
        <taxon>Pseudonocardiaceae</taxon>
        <taxon>Actinomycetospora</taxon>
    </lineage>
</organism>
<protein>
    <recommendedName>
        <fullName evidence="6">Transport permease protein</fullName>
    </recommendedName>
</protein>
<dbReference type="InterPro" id="IPR047817">
    <property type="entry name" value="ABC2_TM_bact-type"/>
</dbReference>
<name>A0ABS8PGL7_9PSEU</name>
<evidence type="ECO:0000256" key="5">
    <source>
        <dbReference type="ARBA" id="ARBA00023251"/>
    </source>
</evidence>
<evidence type="ECO:0000256" key="2">
    <source>
        <dbReference type="ARBA" id="ARBA00022692"/>
    </source>
</evidence>
<dbReference type="Proteomes" id="UP001199469">
    <property type="component" value="Unassembled WGS sequence"/>
</dbReference>
<evidence type="ECO:0000313" key="8">
    <source>
        <dbReference type="EMBL" id="MCD2197158.1"/>
    </source>
</evidence>
<comment type="subcellular location">
    <subcellularLocation>
        <location evidence="6">Cell membrane</location>
        <topology evidence="6">Multi-pass membrane protein</topology>
    </subcellularLocation>
    <subcellularLocation>
        <location evidence="1">Membrane</location>
        <topology evidence="1">Multi-pass membrane protein</topology>
    </subcellularLocation>
</comment>
<sequence>MTETQRSPDGAALDDRGPERAAGLRVEAVRVPQSGIATEARAAAVVWQREMIRFFKDRTRIVSSLAQPLLFLFVLGSGLGSLLSSAGGRSGGVSLPTFLFPGVLAISVLFTAAFSGISIVWDREFGFLREMLVAPVSTTSILLGKAVGGATVATLQCILLLALAGLVGVPYDPLMFVELLVLIFLMAFMICALGLMLAARLKQVQTAMPMVQLIITPLMFLSGALFPLGNLPTWLTVLTHINPMTYAVEPLRHVVFARLNASAADLARYDPGIHWGSFLVPTWLEIVLTIGFSVLLLGLAVTRFRRTE</sequence>
<evidence type="ECO:0000259" key="7">
    <source>
        <dbReference type="PROSITE" id="PS51012"/>
    </source>
</evidence>
<comment type="caution">
    <text evidence="8">The sequence shown here is derived from an EMBL/GenBank/DDBJ whole genome shotgun (WGS) entry which is preliminary data.</text>
</comment>
<keyword evidence="6" id="KW-1003">Cell membrane</keyword>
<keyword evidence="5" id="KW-0046">Antibiotic resistance</keyword>
<keyword evidence="4 6" id="KW-0472">Membrane</keyword>
<reference evidence="8 9" key="1">
    <citation type="submission" date="2021-11" db="EMBL/GenBank/DDBJ databases">
        <title>Draft genome sequence of Actinomycetospora sp. SF1 isolated from the rhizosphere soil.</title>
        <authorList>
            <person name="Duangmal K."/>
            <person name="Chantavorakit T."/>
        </authorList>
    </citation>
    <scope>NUCLEOTIDE SEQUENCE [LARGE SCALE GENOMIC DNA]</scope>
    <source>
        <strain evidence="8 9">TBRC 5722</strain>
    </source>
</reference>
<dbReference type="PIRSF" id="PIRSF006648">
    <property type="entry name" value="DrrB"/>
    <property type="match status" value="1"/>
</dbReference>
<feature type="transmembrane region" description="Helical" evidence="6">
    <location>
        <begin position="61"/>
        <end position="86"/>
    </location>
</feature>
<dbReference type="InterPro" id="IPR013525">
    <property type="entry name" value="ABC2_TM"/>
</dbReference>
<accession>A0ABS8PGL7</accession>
<dbReference type="PROSITE" id="PS51012">
    <property type="entry name" value="ABC_TM2"/>
    <property type="match status" value="1"/>
</dbReference>
<proteinExistence type="inferred from homology"/>
<dbReference type="PANTHER" id="PTHR43229">
    <property type="entry name" value="NODULATION PROTEIN J"/>
    <property type="match status" value="1"/>
</dbReference>
<feature type="transmembrane region" description="Helical" evidence="6">
    <location>
        <begin position="98"/>
        <end position="121"/>
    </location>
</feature>